<dbReference type="InParanoid" id="K5VFP9"/>
<dbReference type="KEGG" id="pco:PHACADRAFT_204967"/>
<name>K5VFP9_PHACS</name>
<dbReference type="GeneID" id="18912320"/>
<proteinExistence type="predicted"/>
<dbReference type="EMBL" id="JH930468">
    <property type="protein sequence ID" value="EKM61826.1"/>
    <property type="molecule type" value="Genomic_DNA"/>
</dbReference>
<dbReference type="Proteomes" id="UP000008370">
    <property type="component" value="Unassembled WGS sequence"/>
</dbReference>
<evidence type="ECO:0000313" key="3">
    <source>
        <dbReference type="Proteomes" id="UP000008370"/>
    </source>
</evidence>
<dbReference type="HOGENOM" id="CLU_168431_0_0_1"/>
<evidence type="ECO:0000256" key="1">
    <source>
        <dbReference type="SAM" id="MobiDB-lite"/>
    </source>
</evidence>
<accession>K5VFP9</accession>
<reference evidence="2 3" key="1">
    <citation type="journal article" date="2012" name="BMC Genomics">
        <title>Comparative genomics of the white-rot fungi, Phanerochaete carnosa and P. chrysosporium, to elucidate the genetic basis of the distinct wood types they colonize.</title>
        <authorList>
            <person name="Suzuki H."/>
            <person name="MacDonald J."/>
            <person name="Syed K."/>
            <person name="Salamov A."/>
            <person name="Hori C."/>
            <person name="Aerts A."/>
            <person name="Henrissat B."/>
            <person name="Wiebenga A."/>
            <person name="vanKuyk P.A."/>
            <person name="Barry K."/>
            <person name="Lindquist E."/>
            <person name="LaButti K."/>
            <person name="Lapidus A."/>
            <person name="Lucas S."/>
            <person name="Coutinho P."/>
            <person name="Gong Y."/>
            <person name="Samejima M."/>
            <person name="Mahadevan R."/>
            <person name="Abou-Zaid M."/>
            <person name="de Vries R.P."/>
            <person name="Igarashi K."/>
            <person name="Yadav J.S."/>
            <person name="Grigoriev I.V."/>
            <person name="Master E.R."/>
        </authorList>
    </citation>
    <scope>NUCLEOTIDE SEQUENCE [LARGE SCALE GENOMIC DNA]</scope>
    <source>
        <strain evidence="2 3">HHB-10118-sp</strain>
    </source>
</reference>
<protein>
    <submittedName>
        <fullName evidence="2">Uncharacterized protein</fullName>
    </submittedName>
</protein>
<sequence length="103" mass="10787">MNGTSKPSSSSTAPQKPLDADIALLASLLAQSGDEGDVEGLELQELLQRLETADGVAQGVEHRLDEIIGNLDQMLGGLEDAGETGQKREGQGEQDKAEGEKAK</sequence>
<dbReference type="RefSeq" id="XP_007391220.1">
    <property type="nucleotide sequence ID" value="XM_007391158.1"/>
</dbReference>
<organism evidence="2 3">
    <name type="scientific">Phanerochaete carnosa (strain HHB-10118-sp)</name>
    <name type="common">White-rot fungus</name>
    <name type="synonym">Peniophora carnosa</name>
    <dbReference type="NCBI Taxonomy" id="650164"/>
    <lineage>
        <taxon>Eukaryota</taxon>
        <taxon>Fungi</taxon>
        <taxon>Dikarya</taxon>
        <taxon>Basidiomycota</taxon>
        <taxon>Agaricomycotina</taxon>
        <taxon>Agaricomycetes</taxon>
        <taxon>Polyporales</taxon>
        <taxon>Phanerochaetaceae</taxon>
        <taxon>Phanerochaete</taxon>
    </lineage>
</organism>
<evidence type="ECO:0000313" key="2">
    <source>
        <dbReference type="EMBL" id="EKM61826.1"/>
    </source>
</evidence>
<feature type="compositionally biased region" description="Basic and acidic residues" evidence="1">
    <location>
        <begin position="85"/>
        <end position="103"/>
    </location>
</feature>
<dbReference type="OrthoDB" id="2595043at2759"/>
<dbReference type="AlphaFoldDB" id="K5VFP9"/>
<gene>
    <name evidence="2" type="ORF">PHACADRAFT_204967</name>
</gene>
<feature type="region of interest" description="Disordered" evidence="1">
    <location>
        <begin position="75"/>
        <end position="103"/>
    </location>
</feature>
<keyword evidence="3" id="KW-1185">Reference proteome</keyword>